<dbReference type="Gene3D" id="2.170.140.10">
    <property type="entry name" value="Chitin binding domain"/>
    <property type="match status" value="1"/>
</dbReference>
<dbReference type="PROSITE" id="PS50940">
    <property type="entry name" value="CHIT_BIND_II"/>
    <property type="match status" value="1"/>
</dbReference>
<protein>
    <recommendedName>
        <fullName evidence="3">Chitin-binding type-2 domain-containing protein</fullName>
    </recommendedName>
</protein>
<accession>A0A8H7VMZ5</accession>
<evidence type="ECO:0000313" key="4">
    <source>
        <dbReference type="EMBL" id="KAG2224902.1"/>
    </source>
</evidence>
<proteinExistence type="predicted"/>
<dbReference type="GO" id="GO:0005576">
    <property type="term" value="C:extracellular region"/>
    <property type="evidence" value="ECO:0007669"/>
    <property type="project" value="InterPro"/>
</dbReference>
<dbReference type="InterPro" id="IPR002557">
    <property type="entry name" value="Chitin-bd_dom"/>
</dbReference>
<dbReference type="SUPFAM" id="SSF57625">
    <property type="entry name" value="Invertebrate chitin-binding proteins"/>
    <property type="match status" value="1"/>
</dbReference>
<feature type="chain" id="PRO_5034363007" description="Chitin-binding type-2 domain-containing protein" evidence="2">
    <location>
        <begin position="20"/>
        <end position="187"/>
    </location>
</feature>
<dbReference type="Pfam" id="PF01607">
    <property type="entry name" value="CBM_14"/>
    <property type="match status" value="1"/>
</dbReference>
<dbReference type="SMART" id="SM00494">
    <property type="entry name" value="ChtBD2"/>
    <property type="match status" value="1"/>
</dbReference>
<dbReference type="Proteomes" id="UP000646827">
    <property type="component" value="Unassembled WGS sequence"/>
</dbReference>
<dbReference type="GO" id="GO:0008061">
    <property type="term" value="F:chitin binding"/>
    <property type="evidence" value="ECO:0007669"/>
    <property type="project" value="InterPro"/>
</dbReference>
<dbReference type="EMBL" id="JAEPRB010000035">
    <property type="protein sequence ID" value="KAG2224902.1"/>
    <property type="molecule type" value="Genomic_DNA"/>
</dbReference>
<keyword evidence="5" id="KW-1185">Reference proteome</keyword>
<evidence type="ECO:0000256" key="1">
    <source>
        <dbReference type="SAM" id="MobiDB-lite"/>
    </source>
</evidence>
<feature type="region of interest" description="Disordered" evidence="1">
    <location>
        <begin position="110"/>
        <end position="187"/>
    </location>
</feature>
<feature type="domain" description="Chitin-binding type-2" evidence="3">
    <location>
        <begin position="31"/>
        <end position="92"/>
    </location>
</feature>
<gene>
    <name evidence="4" type="ORF">INT45_010851</name>
</gene>
<feature type="signal peptide" evidence="2">
    <location>
        <begin position="1"/>
        <end position="19"/>
    </location>
</feature>
<organism evidence="4 5">
    <name type="scientific">Circinella minor</name>
    <dbReference type="NCBI Taxonomy" id="1195481"/>
    <lineage>
        <taxon>Eukaryota</taxon>
        <taxon>Fungi</taxon>
        <taxon>Fungi incertae sedis</taxon>
        <taxon>Mucoromycota</taxon>
        <taxon>Mucoromycotina</taxon>
        <taxon>Mucoromycetes</taxon>
        <taxon>Mucorales</taxon>
        <taxon>Lichtheimiaceae</taxon>
        <taxon>Circinella</taxon>
    </lineage>
</organism>
<name>A0A8H7VMZ5_9FUNG</name>
<evidence type="ECO:0000256" key="2">
    <source>
        <dbReference type="SAM" id="SignalP"/>
    </source>
</evidence>
<evidence type="ECO:0000313" key="5">
    <source>
        <dbReference type="Proteomes" id="UP000646827"/>
    </source>
</evidence>
<comment type="caution">
    <text evidence="4">The sequence shown here is derived from an EMBL/GenBank/DDBJ whole genome shotgun (WGS) entry which is preliminary data.</text>
</comment>
<keyword evidence="2" id="KW-0732">Signal</keyword>
<sequence length="187" mass="21234">MHLYSVVVTTLLALSMGSAAPTGGEKETNPVDTCANLSLVNSRYAPIQDSCTKYYYCPSKSKKPEIYECKSGKQFNKLTGKCDTYDNVGCKDGKSLDNNDKDKHHKRSEYLDNLYTDHPRSSKNPNDVSDEKTDYPDLKRRREDPKAKRNEDSKKHHEDPKKRQEYLDSDPDPNAHQIGIATDSETQ</sequence>
<dbReference type="OrthoDB" id="10317836at2759"/>
<reference evidence="4 5" key="1">
    <citation type="submission" date="2020-12" db="EMBL/GenBank/DDBJ databases">
        <title>Metabolic potential, ecology and presence of endohyphal bacteria is reflected in genomic diversity of Mucoromycotina.</title>
        <authorList>
            <person name="Muszewska A."/>
            <person name="Okrasinska A."/>
            <person name="Steczkiewicz K."/>
            <person name="Drgas O."/>
            <person name="Orlowska M."/>
            <person name="Perlinska-Lenart U."/>
            <person name="Aleksandrzak-Piekarczyk T."/>
            <person name="Szatraj K."/>
            <person name="Zielenkiewicz U."/>
            <person name="Pilsyk S."/>
            <person name="Malc E."/>
            <person name="Mieczkowski P."/>
            <person name="Kruszewska J.S."/>
            <person name="Biernat P."/>
            <person name="Pawlowska J."/>
        </authorList>
    </citation>
    <scope>NUCLEOTIDE SEQUENCE [LARGE SCALE GENOMIC DNA]</scope>
    <source>
        <strain evidence="4 5">CBS 142.35</strain>
    </source>
</reference>
<evidence type="ECO:0000259" key="3">
    <source>
        <dbReference type="PROSITE" id="PS50940"/>
    </source>
</evidence>
<dbReference type="AlphaFoldDB" id="A0A8H7VMZ5"/>
<feature type="compositionally biased region" description="Basic and acidic residues" evidence="1">
    <location>
        <begin position="129"/>
        <end position="166"/>
    </location>
</feature>
<dbReference type="InterPro" id="IPR036508">
    <property type="entry name" value="Chitin-bd_dom_sf"/>
</dbReference>